<accession>A0A8J2MGW1</accession>
<gene>
    <name evidence="1" type="ORF">HICCMSTLAB_LOCUS2942</name>
</gene>
<comment type="caution">
    <text evidence="1">The sequence shown here is derived from an EMBL/GenBank/DDBJ whole genome shotgun (WGS) entry which is preliminary data.</text>
</comment>
<evidence type="ECO:0000313" key="1">
    <source>
        <dbReference type="EMBL" id="CAG5079160.1"/>
    </source>
</evidence>
<dbReference type="Proteomes" id="UP000786811">
    <property type="component" value="Unassembled WGS sequence"/>
</dbReference>
<sequence length="196" mass="22503">MESKLRFNRSCNPLKIANHKNRSGLRRASVKLQNSWNLRRSQSISGEELTRTISQLSLNTQLPVINDALALLNISPLDRFAIDRPSYLSGKYNEICSIFAKLLELDNVSNHYENSVNYHEILENLKDKFKAENTPQTLKVQILTLLPSDWSINKICDVMGATKHMAILSKSLKERKGILSEPEKKQVYNYNLFIKL</sequence>
<evidence type="ECO:0000313" key="2">
    <source>
        <dbReference type="Proteomes" id="UP000786811"/>
    </source>
</evidence>
<name>A0A8J2MGW1_COTCN</name>
<dbReference type="AlphaFoldDB" id="A0A8J2MGW1"/>
<keyword evidence="2" id="KW-1185">Reference proteome</keyword>
<dbReference type="OrthoDB" id="7700952at2759"/>
<proteinExistence type="predicted"/>
<protein>
    <submittedName>
        <fullName evidence="1">Uncharacterized protein</fullName>
    </submittedName>
</protein>
<dbReference type="EMBL" id="CAJNRD030001117">
    <property type="protein sequence ID" value="CAG5079160.1"/>
    <property type="molecule type" value="Genomic_DNA"/>
</dbReference>
<reference evidence="1" key="1">
    <citation type="submission" date="2021-04" db="EMBL/GenBank/DDBJ databases">
        <authorList>
            <person name="Chebbi M.A.C M."/>
        </authorList>
    </citation>
    <scope>NUCLEOTIDE SEQUENCE</scope>
</reference>
<organism evidence="1 2">
    <name type="scientific">Cotesia congregata</name>
    <name type="common">Parasitoid wasp</name>
    <name type="synonym">Apanteles congregatus</name>
    <dbReference type="NCBI Taxonomy" id="51543"/>
    <lineage>
        <taxon>Eukaryota</taxon>
        <taxon>Metazoa</taxon>
        <taxon>Ecdysozoa</taxon>
        <taxon>Arthropoda</taxon>
        <taxon>Hexapoda</taxon>
        <taxon>Insecta</taxon>
        <taxon>Pterygota</taxon>
        <taxon>Neoptera</taxon>
        <taxon>Endopterygota</taxon>
        <taxon>Hymenoptera</taxon>
        <taxon>Apocrita</taxon>
        <taxon>Ichneumonoidea</taxon>
        <taxon>Braconidae</taxon>
        <taxon>Microgastrinae</taxon>
        <taxon>Cotesia</taxon>
    </lineage>
</organism>